<sequence>MPSTGTRRLSLTEAGQSYLSRVRNILQDIDEADAVTRKVIETHAILVASPAYLQRWGAPRSMAQALPRRRWTPWLPGSRVANWSAC</sequence>
<evidence type="ECO:0008006" key="3">
    <source>
        <dbReference type="Google" id="ProtNLM"/>
    </source>
</evidence>
<name>A0ABY6GHX8_9BURK</name>
<reference evidence="1" key="1">
    <citation type="submission" date="2022-09" db="EMBL/GenBank/DDBJ databases">
        <title>The complete genome of Acidovorax sp. 5MLIR.</title>
        <authorList>
            <person name="Liu L."/>
            <person name="Yue J."/>
            <person name="Yang F."/>
            <person name="Yuan J."/>
            <person name="Li L."/>
        </authorList>
    </citation>
    <scope>NUCLEOTIDE SEQUENCE</scope>
    <source>
        <strain evidence="1">5MLIR</strain>
        <plasmid evidence="1">unnamed1</plasmid>
    </source>
</reference>
<dbReference type="EMBL" id="CP106882">
    <property type="protein sequence ID" value="UYG53905.1"/>
    <property type="molecule type" value="Genomic_DNA"/>
</dbReference>
<gene>
    <name evidence="1" type="ORF">M9799_18410</name>
</gene>
<evidence type="ECO:0000313" key="2">
    <source>
        <dbReference type="Proteomes" id="UP001162800"/>
    </source>
</evidence>
<geneLocation type="plasmid" evidence="1 2">
    <name>unnamed1</name>
</geneLocation>
<keyword evidence="1" id="KW-0614">Plasmid</keyword>
<dbReference type="RefSeq" id="WP_231043786.1">
    <property type="nucleotide sequence ID" value="NZ_CP106882.1"/>
</dbReference>
<dbReference type="Gene3D" id="3.40.190.290">
    <property type="match status" value="1"/>
</dbReference>
<protein>
    <recommendedName>
        <fullName evidence="3">LysR family transcriptional regulator</fullName>
    </recommendedName>
</protein>
<accession>A0ABY6GHX8</accession>
<proteinExistence type="predicted"/>
<keyword evidence="2" id="KW-1185">Reference proteome</keyword>
<evidence type="ECO:0000313" key="1">
    <source>
        <dbReference type="EMBL" id="UYG53905.1"/>
    </source>
</evidence>
<organism evidence="1 2">
    <name type="scientific">Comamonas endophytica</name>
    <dbReference type="NCBI Taxonomy" id="2949090"/>
    <lineage>
        <taxon>Bacteria</taxon>
        <taxon>Pseudomonadati</taxon>
        <taxon>Pseudomonadota</taxon>
        <taxon>Betaproteobacteria</taxon>
        <taxon>Burkholderiales</taxon>
        <taxon>Comamonadaceae</taxon>
        <taxon>Comamonas</taxon>
    </lineage>
</organism>
<dbReference type="Proteomes" id="UP001162800">
    <property type="component" value="Plasmid unnamed1"/>
</dbReference>